<protein>
    <submittedName>
        <fullName evidence="2">Uncharacterized protein</fullName>
    </submittedName>
</protein>
<feature type="region of interest" description="Disordered" evidence="1">
    <location>
        <begin position="35"/>
        <end position="57"/>
    </location>
</feature>
<dbReference type="EMBL" id="CAJGYO010000014">
    <property type="protein sequence ID" value="CAD6269148.1"/>
    <property type="molecule type" value="Genomic_DNA"/>
</dbReference>
<sequence>MARDSSSAPPLLSLSLSPSLLVATAEAPRTLCAAQRRSPAWRHGAPSNADGRGRVRAPAPPRRVVVLDADINDAALLERHLSVVPFTHVLRLAAQAALLSASFFPTFVLRSFLRSGSWGGKWRRGGWCGKAGSDLMRRRNGTGGPHRVRASVAGVSQKEKPQGITTGPARSGRFPVRFLWRVTASARFVLGGVDGRESPPRLPRHKSFIARSGMGRWRGSTPVWRLERGLKQKVMAEVRREGICDLWLHASVIGGSQRIKGLSGGSCAEGDLQE</sequence>
<evidence type="ECO:0000313" key="2">
    <source>
        <dbReference type="EMBL" id="CAD6269148.1"/>
    </source>
</evidence>
<dbReference type="AlphaFoldDB" id="A0A811RFQ1"/>
<keyword evidence="3" id="KW-1185">Reference proteome</keyword>
<organism evidence="2 3">
    <name type="scientific">Miscanthus lutarioriparius</name>
    <dbReference type="NCBI Taxonomy" id="422564"/>
    <lineage>
        <taxon>Eukaryota</taxon>
        <taxon>Viridiplantae</taxon>
        <taxon>Streptophyta</taxon>
        <taxon>Embryophyta</taxon>
        <taxon>Tracheophyta</taxon>
        <taxon>Spermatophyta</taxon>
        <taxon>Magnoliopsida</taxon>
        <taxon>Liliopsida</taxon>
        <taxon>Poales</taxon>
        <taxon>Poaceae</taxon>
        <taxon>PACMAD clade</taxon>
        <taxon>Panicoideae</taxon>
        <taxon>Andropogonodae</taxon>
        <taxon>Andropogoneae</taxon>
        <taxon>Saccharinae</taxon>
        <taxon>Miscanthus</taxon>
    </lineage>
</organism>
<dbReference type="Proteomes" id="UP000604825">
    <property type="component" value="Unassembled WGS sequence"/>
</dbReference>
<evidence type="ECO:0000313" key="3">
    <source>
        <dbReference type="Proteomes" id="UP000604825"/>
    </source>
</evidence>
<comment type="caution">
    <text evidence="2">The sequence shown here is derived from an EMBL/GenBank/DDBJ whole genome shotgun (WGS) entry which is preliminary data.</text>
</comment>
<reference evidence="2" key="1">
    <citation type="submission" date="2020-10" db="EMBL/GenBank/DDBJ databases">
        <authorList>
            <person name="Han B."/>
            <person name="Lu T."/>
            <person name="Zhao Q."/>
            <person name="Huang X."/>
            <person name="Zhao Y."/>
        </authorList>
    </citation>
    <scope>NUCLEOTIDE SEQUENCE</scope>
</reference>
<accession>A0A811RFQ1</accession>
<proteinExistence type="predicted"/>
<name>A0A811RFQ1_9POAL</name>
<evidence type="ECO:0000256" key="1">
    <source>
        <dbReference type="SAM" id="MobiDB-lite"/>
    </source>
</evidence>
<gene>
    <name evidence="2" type="ORF">NCGR_LOCUS52453</name>
</gene>